<evidence type="ECO:0000259" key="8">
    <source>
        <dbReference type="PROSITE" id="PS50018"/>
    </source>
</evidence>
<dbReference type="InterPro" id="IPR008936">
    <property type="entry name" value="Rho_GTPase_activation_prot"/>
</dbReference>
<feature type="region of interest" description="Disordered" evidence="5">
    <location>
        <begin position="643"/>
        <end position="665"/>
    </location>
</feature>
<dbReference type="InterPro" id="IPR001452">
    <property type="entry name" value="SH3_domain"/>
</dbReference>
<dbReference type="GO" id="GO:0005096">
    <property type="term" value="F:GTPase activator activity"/>
    <property type="evidence" value="ECO:0007669"/>
    <property type="project" value="UniProtKB-KW"/>
</dbReference>
<evidence type="ECO:0000256" key="2">
    <source>
        <dbReference type="ARBA" id="ARBA00022468"/>
    </source>
</evidence>
<feature type="domain" description="PH" evidence="7">
    <location>
        <begin position="503"/>
        <end position="602"/>
    </location>
</feature>
<name>A0AAV7Y4R3_9EUKA</name>
<feature type="domain" description="PH" evidence="7">
    <location>
        <begin position="905"/>
        <end position="1004"/>
    </location>
</feature>
<dbReference type="Proteomes" id="UP001146793">
    <property type="component" value="Unassembled WGS sequence"/>
</dbReference>
<dbReference type="PROSITE" id="PS50003">
    <property type="entry name" value="PH_DOMAIN"/>
    <property type="match status" value="5"/>
</dbReference>
<feature type="compositionally biased region" description="Basic and acidic residues" evidence="5">
    <location>
        <begin position="1985"/>
        <end position="2026"/>
    </location>
</feature>
<sequence>MACIGKFNYIAKHKGVVNFKEGDILVLDKISGSDLKWVSGINLRTGEEGIFPRDYTKYDPSSNSEFPTPMQNTRNNHKSFKVNSVRLSKQVTKLLNFSAILEDFEEDKILKERIPQKPQKNVEVKYLTSSIIRNSTKKLPLFPFYKDNFMKHYTKENKWEERLIVIYDHYLHIYNPYNNDEKQDNTKNNNHNEERRKTIKKIKRLNNDNYKNIKPKLANFNLGEPEIKLDLFDMFHIKQLQLLIQSKQQQLGPAFEIIFEKRRHFFKCDNQKQLDEWIYLLKLVKSFFYIVMDLESNYSQIPLLKKKLKYLRVIKKKFENLSDSIRKYFQKNDEKGKKRSRGSIINSNLNFNKKRIRWVDGSILGVEKFQDLLINKMIKLKKRNGDKRSQMLILKDYNSVSENELSIKKDDLVSIVEAHQDEWWLGEVNGKIGYFPPEYGCLLVIDKIKIPKFLKDNNKNRNRRNFNMNQNNNYNKNENNGSFYEKQLILNWNKKYNILSMIGIQTSGPLYKFDLEGKSKNKWRKRFFLLIDNYFQYFTNDELPEPKLILNLNEIEKLSNLSEKIERDYSFSITHPKNSLILAAKNELFFTKWTKSIHLALNTIQSEKKIKFKMIKKQKAIIQTLLGYLTNKIEINSEKMKNLKNNNNKNENNNNNKNNNNNGSNVLINKEIDLNKLRKKIFFKTKITILQSFKKQYLGIMARLQFPNINDKEVAYSIESHKEIILKEELTFNSGEWFQLINEFDENYIQVDNGEKIGLVLRSKLIIIDVPNNDRVFINKEINNNINNTNNNNINSNKNKNNNSNNNSNIITTTTTNNNIINNNNVKTQLNDIENEYSIINEKDIKNIEKNINKEFLIKNEKETNSNNNSHPQITHKRSRRGTTRMVQNLLNKLELEEKSGESFPIKYEGYLKILKGKKFVKKYFRLKSWYLGYYDSKDIPITNLPNGAIDLRTVISCELVEQGKNLKKNQVKLKIKGGITQTLQEIDTHQINNWVKIFRLCELFQKLSKPVILINESDEERDTKTIEKHFSILINYIEETIDKTINSSNSNTNNNSNKLSNEKNKKTNTSTSISIKSFLKRKIGNKYQLQQQQQQKQQKQKRKEIEELKINRKFLALCKTWRQKLLQKVSRLKIKDPKDNRMRIYCLKNHQANPNSNGLSFKKGDWLILIRKPLQGVLKAQKIANNNDEEEGGGGDYDELNQNQKEEGNKIGEVLFAHIELVKPCSSETFKMIKNDQLNNNNENENEENDKDLKLKAIGKIISQNGGSSQKIETVEELIHEKSFYFKKLLNNTEFNLNFQKENNNSNNNNNNNNNSNNNNNEFLNKLPLFVEGKILIEKKLGTNKWFNRILVIIDWYIVIFNKSSLIKIYDLRKLNSVEKCNDIIDYQWSFILYIGNKEFRFVLDNEEKYQKWLNVFTIIKTVIFLLNPLQFQKFYLNRSKYIKMIKWLEEGIQFESINQINLFSENKDKSDIQEKHENVKKKILLLQNWRQYFLSRLLRLYIISQNKNPNNQRNNNNNNNNNTINEKNNEKENEEQFEQLFNLLNDHRKRVFTLQIYKLNNELIFKENEFYFLVNQKGSTLEIEIKKDLIKKIPSGKVEIIIPEKIKFDKEFPNISKKSIQKITELKNKKEKLFTKSINTDITNNNTNNSLGDNNNNNSNNNNNKNENNNKKNENNNNKLAHDLIERLKNYYNFENNPLLFNKLFSNITFLSMQEPLSLYDLNIINRNDSINISGKLIKEWKKHLEMPLNFPVSYQNHVYIRYRRKGKLIRRWAVIRAWIFRIHKSMDEEKTMRIIDLRTIVRFQKSIKKNKKFRIILKNKLNKTDKLYFHNEIDMNNWFECFNAVKNFFYFLKPINEMKNENDKIKIEILNRIYIWIQDSIIEVEKNLAIQENLLNLYSNFEDVDINNYDPQLSKQIHHIQRRMNLLWLWRLRILSKICKIKFNKKINLSNIKAFGFVHTSFNQGEDYDHYERLKTKKKKEKEKEKREKKEKEEGKEKGKGKEKGEGKEKENQIQIRNDSEESEKKTYLNINEGEWIIFEELPNIFENYNNENNYKNLPKELMGINEQTNQRGFINLTNICLITRNDLKMNLIFDLNNINLKKQNEENNNKNNKKINNIPVYKKGWLLFNKSTIVGSKWQKRWCVLQNSKLYIYTNPDDLGPILTEDLQNMISIKPLSVEKNIPSYKFLPIQYKTNVFEIITNNEKRSLKFACGRNSIRFDWITYIENVKNFIEISRPPSKIGYNARKRERLFSELKSWIELKIKNYQNEIKAMKSMFLLYRSKNNNNQDINQLTEVEENIEELQKRIISLSDWRLQILQRLLRFRIKDPKDYTVKAYMIKTITIEEQDLDLGEREWLNIIEEFETQKQTKVEKRGKIVLIDNSCFIKVVPSKPEKFMEDLNNSNNSSSNNSNNNNNNNNNRNGVDEFDDENKDLEEELKSNENKIKFCELIIKNQASFTKSLISNIDITDADVLTKNLIIIFENNNMLMPIIEIAIRLEVDNTKVQSTLFRTNSVASKMMSHWAKSIGKDYLKNILGDVVQEIISNKNPIEIDPFKIPEKQLVQNKSNLEHIVKKTLSSICGSITNCPLVIREIASKLWAITSEKFPNAKYTALAGFMFLRFISPALVVPESIGIVKKSVNRESRKGLILVSKLIQNIANNTHLKEESLFFLNYLVDDSHQEMVSFLDQLAEQVYIVKSLADSKDFLILKKVIDSGNKNNVSFIGCKGRKLNKNLSHLKKNQLQTSSIKKNFFLEKFKISQVDLDIAIEKIFKLLTIEKLKLKIFDDLKNNQDLIKQIKLLFPEKKIENNKKNEIDDKKEK</sequence>
<evidence type="ECO:0000313" key="10">
    <source>
        <dbReference type="Proteomes" id="UP001146793"/>
    </source>
</evidence>
<reference evidence="9" key="1">
    <citation type="submission" date="2022-08" db="EMBL/GenBank/DDBJ databases">
        <title>Novel sulphate-reducing endosymbionts in the free-living metamonad Anaeramoeba.</title>
        <authorList>
            <person name="Jerlstrom-Hultqvist J."/>
            <person name="Cepicka I."/>
            <person name="Gallot-Lavallee L."/>
            <person name="Salas-Leiva D."/>
            <person name="Curtis B.A."/>
            <person name="Zahonova K."/>
            <person name="Pipaliya S."/>
            <person name="Dacks J."/>
            <person name="Roger A.J."/>
        </authorList>
    </citation>
    <scope>NUCLEOTIDE SEQUENCE</scope>
    <source>
        <strain evidence="9">Busselton2</strain>
    </source>
</reference>
<protein>
    <submittedName>
        <fullName evidence="9">Ras gtpase-activating protein</fullName>
    </submittedName>
</protein>
<feature type="compositionally biased region" description="Low complexity" evidence="5">
    <location>
        <begin position="2405"/>
        <end position="2424"/>
    </location>
</feature>
<dbReference type="EMBL" id="JANTQA010000076">
    <property type="protein sequence ID" value="KAJ3423600.1"/>
    <property type="molecule type" value="Genomic_DNA"/>
</dbReference>
<keyword evidence="4" id="KW-0175">Coiled coil</keyword>
<evidence type="ECO:0000256" key="4">
    <source>
        <dbReference type="SAM" id="Coils"/>
    </source>
</evidence>
<dbReference type="SMART" id="SM00326">
    <property type="entry name" value="SH3"/>
    <property type="match status" value="2"/>
</dbReference>
<keyword evidence="1 3" id="KW-0728">SH3 domain</keyword>
<dbReference type="InterPro" id="IPR001849">
    <property type="entry name" value="PH_domain"/>
</dbReference>
<dbReference type="InterPro" id="IPR011993">
    <property type="entry name" value="PH-like_dom_sf"/>
</dbReference>
<dbReference type="Gene3D" id="2.30.29.30">
    <property type="entry name" value="Pleckstrin-homology domain (PH domain)/Phosphotyrosine-binding domain (PTB)"/>
    <property type="match status" value="5"/>
</dbReference>
<evidence type="ECO:0000259" key="6">
    <source>
        <dbReference type="PROSITE" id="PS50002"/>
    </source>
</evidence>
<dbReference type="PANTHER" id="PTHR10194">
    <property type="entry name" value="RAS GTPASE-ACTIVATING PROTEINS"/>
    <property type="match status" value="1"/>
</dbReference>
<dbReference type="InterPro" id="IPR039360">
    <property type="entry name" value="Ras_GTPase"/>
</dbReference>
<feature type="domain" description="SH3" evidence="6">
    <location>
        <begin position="386"/>
        <end position="445"/>
    </location>
</feature>
<dbReference type="Gene3D" id="2.30.30.40">
    <property type="entry name" value="SH3 Domains"/>
    <property type="match status" value="2"/>
</dbReference>
<feature type="domain" description="PH" evidence="7">
    <location>
        <begin position="2123"/>
        <end position="2234"/>
    </location>
</feature>
<feature type="coiled-coil region" evidence="4">
    <location>
        <begin position="2290"/>
        <end position="2317"/>
    </location>
</feature>
<dbReference type="InterPro" id="IPR036028">
    <property type="entry name" value="SH3-like_dom_sf"/>
</dbReference>
<feature type="region of interest" description="Disordered" evidence="5">
    <location>
        <begin position="2401"/>
        <end position="2431"/>
    </location>
</feature>
<keyword evidence="2" id="KW-0343">GTPase activation</keyword>
<dbReference type="Pfam" id="PF00169">
    <property type="entry name" value="PH"/>
    <property type="match status" value="2"/>
</dbReference>
<dbReference type="SUPFAM" id="SSF48350">
    <property type="entry name" value="GTPase activation domain, GAP"/>
    <property type="match status" value="1"/>
</dbReference>
<feature type="region of interest" description="Disordered" evidence="5">
    <location>
        <begin position="1979"/>
        <end position="2026"/>
    </location>
</feature>
<feature type="compositionally biased region" description="Low complexity" evidence="5">
    <location>
        <begin position="1046"/>
        <end position="1060"/>
    </location>
</feature>
<dbReference type="SUPFAM" id="SSF50729">
    <property type="entry name" value="PH domain-like"/>
    <property type="match status" value="6"/>
</dbReference>
<feature type="domain" description="PH" evidence="7">
    <location>
        <begin position="1329"/>
        <end position="1423"/>
    </location>
</feature>
<evidence type="ECO:0000256" key="3">
    <source>
        <dbReference type="PROSITE-ProRule" id="PRU00192"/>
    </source>
</evidence>
<proteinExistence type="predicted"/>
<accession>A0AAV7Y4R3</accession>
<feature type="region of interest" description="Disordered" evidence="5">
    <location>
        <begin position="789"/>
        <end position="811"/>
    </location>
</feature>
<evidence type="ECO:0000259" key="7">
    <source>
        <dbReference type="PROSITE" id="PS50003"/>
    </source>
</evidence>
<evidence type="ECO:0000256" key="1">
    <source>
        <dbReference type="ARBA" id="ARBA00022443"/>
    </source>
</evidence>
<feature type="compositionally biased region" description="Low complexity" evidence="5">
    <location>
        <begin position="1646"/>
        <end position="1669"/>
    </location>
</feature>
<dbReference type="Pfam" id="PF00616">
    <property type="entry name" value="RasGAP"/>
    <property type="match status" value="1"/>
</dbReference>
<evidence type="ECO:0000256" key="5">
    <source>
        <dbReference type="SAM" id="MobiDB-lite"/>
    </source>
</evidence>
<feature type="domain" description="SH3" evidence="6">
    <location>
        <begin position="1"/>
        <end position="61"/>
    </location>
</feature>
<feature type="domain" description="Ras-GAP" evidence="8">
    <location>
        <begin position="2474"/>
        <end position="2664"/>
    </location>
</feature>
<dbReference type="SUPFAM" id="SSF50044">
    <property type="entry name" value="SH3-domain"/>
    <property type="match status" value="2"/>
</dbReference>
<dbReference type="Gene3D" id="1.10.506.10">
    <property type="entry name" value="GTPase Activation - p120gap, domain 1"/>
    <property type="match status" value="2"/>
</dbReference>
<dbReference type="SMART" id="SM00233">
    <property type="entry name" value="PH"/>
    <property type="match status" value="6"/>
</dbReference>
<dbReference type="PROSITE" id="PS50018">
    <property type="entry name" value="RAS_GTPASE_ACTIV_2"/>
    <property type="match status" value="1"/>
</dbReference>
<feature type="domain" description="PH" evidence="7">
    <location>
        <begin position="143"/>
        <end position="286"/>
    </location>
</feature>
<gene>
    <name evidence="9" type="ORF">M0812_30133</name>
</gene>
<feature type="compositionally biased region" description="Basic and acidic residues" evidence="5">
    <location>
        <begin position="1670"/>
        <end position="1679"/>
    </location>
</feature>
<dbReference type="PROSITE" id="PS50002">
    <property type="entry name" value="SH3"/>
    <property type="match status" value="2"/>
</dbReference>
<organism evidence="9 10">
    <name type="scientific">Anaeramoeba flamelloides</name>
    <dbReference type="NCBI Taxonomy" id="1746091"/>
    <lineage>
        <taxon>Eukaryota</taxon>
        <taxon>Metamonada</taxon>
        <taxon>Anaeramoebidae</taxon>
        <taxon>Anaeramoeba</taxon>
    </lineage>
</organism>
<dbReference type="PANTHER" id="PTHR10194:SF60">
    <property type="entry name" value="RAS GTPASE-ACTIVATING PROTEIN RASKOL"/>
    <property type="match status" value="1"/>
</dbReference>
<comment type="caution">
    <text evidence="9">The sequence shown here is derived from an EMBL/GenBank/DDBJ whole genome shotgun (WGS) entry which is preliminary data.</text>
</comment>
<dbReference type="Pfam" id="PF07653">
    <property type="entry name" value="SH3_2"/>
    <property type="match status" value="1"/>
</dbReference>
<feature type="coiled-coil region" evidence="4">
    <location>
        <begin position="1515"/>
        <end position="1542"/>
    </location>
</feature>
<feature type="region of interest" description="Disordered" evidence="5">
    <location>
        <begin position="1046"/>
        <end position="1072"/>
    </location>
</feature>
<evidence type="ECO:0000313" key="9">
    <source>
        <dbReference type="EMBL" id="KAJ3423600.1"/>
    </source>
</evidence>
<feature type="region of interest" description="Disordered" evidence="5">
    <location>
        <begin position="1646"/>
        <end position="1679"/>
    </location>
</feature>
<dbReference type="SMART" id="SM00323">
    <property type="entry name" value="RasGAP"/>
    <property type="match status" value="1"/>
</dbReference>
<dbReference type="InterPro" id="IPR001936">
    <property type="entry name" value="RasGAP_dom"/>
</dbReference>